<keyword evidence="5" id="KW-1185">Reference proteome</keyword>
<sequence>MNGGRRIIPIDGADEAAAGASMAGASVPEESDATYTPPPFLEQASASDWDVEETPATDRSWIAPALAVLAIAAWTAFFAWAVILRQTGPIEAEQWAWWTTQWSVPVLLVLVLLLVIMRASRREAARFADAALLLSRESAHLERRLVTINTELALARDFIAAQGRDLDSLGRVAVERLSGSAAQLDGLINRNGTQIDRIAEVSSAALDNMEKLRGQLPVIANAAKDVTNNIGNAGRTAHLQLEELVSGFQRLNEFGLASERQVISFRDRVDTALEGFAKASEELGNLAESRFDALVQRTTEQSTLTAEAEQAALESWRERSEAQAAALQRTLAELGDAHEGLLADSAGRLARFEEAARSLTAMLEAQGRDLEEQLARRRASAEASAAEQRASLEQRLAEIDEAVAERRAAMEHAAASAAEALAAKLAEMDHAIEAQRLMQAAAAEKLAERCEDIGKKVSAFSGVLRSSGEQGEQTASQVDKAMADLNARLGEMRHALSGTDLQIGELTDSAVRLLELIQAGGDHTRTQIPEALRSTEAGLKGLEDRVFTLRDTLREAGDGGRNLSETVGSARSEVSTTIKELQKAQKTLSEQAAEREKQLATLREVLSEVRAQSEALSQEIESRLSGAIGSLNDAAIKAGDDLRSSTAGEIEGLAEKLGEQSSAAIARVLQGRAAELVGRLEEAIDAAAAASRDTAIQMRDQLTKVDELAGNLEARVERVREKAEEKVDNDFARRAALITESLNSSAIDIAKALSTDVSETAWASYLRGDRGIFTRRAVSLLESAEAKAVQAHYEAESEFREHVNRYIHDFESMLRQLLSTRDGNALGVTLLSSDMGKLYVALAQGIERLRT</sequence>
<comment type="caution">
    <text evidence="4">The sequence shown here is derived from an EMBL/GenBank/DDBJ whole genome shotgun (WGS) entry which is preliminary data.</text>
</comment>
<keyword evidence="3" id="KW-1133">Transmembrane helix</keyword>
<feature type="region of interest" description="Disordered" evidence="2">
    <location>
        <begin position="19"/>
        <end position="38"/>
    </location>
</feature>
<evidence type="ECO:0000256" key="1">
    <source>
        <dbReference type="SAM" id="Coils"/>
    </source>
</evidence>
<evidence type="ECO:0000313" key="5">
    <source>
        <dbReference type="Proteomes" id="UP000600799"/>
    </source>
</evidence>
<accession>A0ABS0HCU2</accession>
<keyword evidence="3" id="KW-0472">Membrane</keyword>
<name>A0ABS0HCU2_9SPHN</name>
<dbReference type="Gene3D" id="1.20.120.20">
    <property type="entry name" value="Apolipoprotein"/>
    <property type="match status" value="1"/>
</dbReference>
<evidence type="ECO:0008006" key="6">
    <source>
        <dbReference type="Google" id="ProtNLM"/>
    </source>
</evidence>
<evidence type="ECO:0000256" key="3">
    <source>
        <dbReference type="SAM" id="Phobius"/>
    </source>
</evidence>
<protein>
    <recommendedName>
        <fullName evidence="6">ATPase</fullName>
    </recommendedName>
</protein>
<gene>
    <name evidence="4" type="ORF">I2488_03665</name>
</gene>
<feature type="transmembrane region" description="Helical" evidence="3">
    <location>
        <begin position="61"/>
        <end position="83"/>
    </location>
</feature>
<dbReference type="RefSeq" id="WP_196274458.1">
    <property type="nucleotide sequence ID" value="NZ_JADQDC010000002.1"/>
</dbReference>
<organism evidence="4 5">
    <name type="scientific">Novosphingobium jiangmenense</name>
    <dbReference type="NCBI Taxonomy" id="2791981"/>
    <lineage>
        <taxon>Bacteria</taxon>
        <taxon>Pseudomonadati</taxon>
        <taxon>Pseudomonadota</taxon>
        <taxon>Alphaproteobacteria</taxon>
        <taxon>Sphingomonadales</taxon>
        <taxon>Sphingomonadaceae</taxon>
        <taxon>Novosphingobium</taxon>
    </lineage>
</organism>
<evidence type="ECO:0000256" key="2">
    <source>
        <dbReference type="SAM" id="MobiDB-lite"/>
    </source>
</evidence>
<reference evidence="4 5" key="1">
    <citation type="submission" date="2020-11" db="EMBL/GenBank/DDBJ databases">
        <title>The genome sequence of Novosphingobium sp. 1Y9A.</title>
        <authorList>
            <person name="Liu Y."/>
        </authorList>
    </citation>
    <scope>NUCLEOTIDE SEQUENCE [LARGE SCALE GENOMIC DNA]</scope>
    <source>
        <strain evidence="4 5">1Y9A</strain>
    </source>
</reference>
<evidence type="ECO:0000313" key="4">
    <source>
        <dbReference type="EMBL" id="MBF9150090.1"/>
    </source>
</evidence>
<dbReference type="Proteomes" id="UP000600799">
    <property type="component" value="Unassembled WGS sequence"/>
</dbReference>
<dbReference type="EMBL" id="JADQDC010000002">
    <property type="protein sequence ID" value="MBF9150090.1"/>
    <property type="molecule type" value="Genomic_DNA"/>
</dbReference>
<keyword evidence="3" id="KW-0812">Transmembrane</keyword>
<proteinExistence type="predicted"/>
<feature type="coiled-coil region" evidence="1">
    <location>
        <begin position="702"/>
        <end position="729"/>
    </location>
</feature>
<feature type="coiled-coil region" evidence="1">
    <location>
        <begin position="578"/>
        <end position="619"/>
    </location>
</feature>
<feature type="transmembrane region" description="Helical" evidence="3">
    <location>
        <begin position="95"/>
        <end position="116"/>
    </location>
</feature>
<keyword evidence="1" id="KW-0175">Coiled coil</keyword>